<evidence type="ECO:0000313" key="2">
    <source>
        <dbReference type="EMBL" id="GAA0250061.1"/>
    </source>
</evidence>
<dbReference type="InterPro" id="IPR050523">
    <property type="entry name" value="AKR_Detox_Biosynth"/>
</dbReference>
<name>A0ABN0UGR9_9PSEU</name>
<dbReference type="Gene3D" id="3.20.20.100">
    <property type="entry name" value="NADP-dependent oxidoreductase domain"/>
    <property type="match status" value="1"/>
</dbReference>
<comment type="caution">
    <text evidence="2">The sequence shown here is derived from an EMBL/GenBank/DDBJ whole genome shotgun (WGS) entry which is preliminary data.</text>
</comment>
<dbReference type="EMBL" id="BAAABU010000017">
    <property type="protein sequence ID" value="GAA0250061.1"/>
    <property type="molecule type" value="Genomic_DNA"/>
</dbReference>
<protein>
    <submittedName>
        <fullName evidence="2">Aldo/keto reductase</fullName>
    </submittedName>
</protein>
<accession>A0ABN0UGR9</accession>
<gene>
    <name evidence="2" type="ORF">GCM10010492_57750</name>
</gene>
<dbReference type="PANTHER" id="PTHR43364:SF6">
    <property type="entry name" value="OXIDOREDUCTASE-RELATED"/>
    <property type="match status" value="1"/>
</dbReference>
<reference evidence="2 3" key="1">
    <citation type="journal article" date="2019" name="Int. J. Syst. Evol. Microbiol.">
        <title>The Global Catalogue of Microorganisms (GCM) 10K type strain sequencing project: providing services to taxonomists for standard genome sequencing and annotation.</title>
        <authorList>
            <consortium name="The Broad Institute Genomics Platform"/>
            <consortium name="The Broad Institute Genome Sequencing Center for Infectious Disease"/>
            <person name="Wu L."/>
            <person name="Ma J."/>
        </authorList>
    </citation>
    <scope>NUCLEOTIDE SEQUENCE [LARGE SCALE GENOMIC DNA]</scope>
    <source>
        <strain evidence="2 3">JCM 3380</strain>
    </source>
</reference>
<keyword evidence="3" id="KW-1185">Reference proteome</keyword>
<feature type="domain" description="NADP-dependent oxidoreductase" evidence="1">
    <location>
        <begin position="25"/>
        <end position="332"/>
    </location>
</feature>
<proteinExistence type="predicted"/>
<evidence type="ECO:0000259" key="1">
    <source>
        <dbReference type="Pfam" id="PF00248"/>
    </source>
</evidence>
<organism evidence="2 3">
    <name type="scientific">Saccharothrix mutabilis subsp. mutabilis</name>
    <dbReference type="NCBI Taxonomy" id="66855"/>
    <lineage>
        <taxon>Bacteria</taxon>
        <taxon>Bacillati</taxon>
        <taxon>Actinomycetota</taxon>
        <taxon>Actinomycetes</taxon>
        <taxon>Pseudonocardiales</taxon>
        <taxon>Pseudonocardiaceae</taxon>
        <taxon>Saccharothrix</taxon>
    </lineage>
</organism>
<dbReference type="PANTHER" id="PTHR43364">
    <property type="entry name" value="NADH-SPECIFIC METHYLGLYOXAL REDUCTASE-RELATED"/>
    <property type="match status" value="1"/>
</dbReference>
<dbReference type="Pfam" id="PF00248">
    <property type="entry name" value="Aldo_ket_red"/>
    <property type="match status" value="1"/>
</dbReference>
<dbReference type="Proteomes" id="UP001500416">
    <property type="component" value="Unassembled WGS sequence"/>
</dbReference>
<evidence type="ECO:0000313" key="3">
    <source>
        <dbReference type="Proteomes" id="UP001500416"/>
    </source>
</evidence>
<sequence>MRTGETMKYRKIGTDPQHQREVSVLALGAMLFGTVVDEERSFAVLDRFVEAGGTFLDTANNYAFWVNGTQGGESEALLGRWRRSRGITDEVVIATKLGGRPKVPGRDFFNLEGLTPEAIRTSAARSRENLGVDRLDLLYAHTDDLTVPQEEIVRTFAELVANGEVAMLGASNHWSWRLERWRTLAAAANLPSYEVLQYHHTYLRARADIPGRRSKDGDQGLFSAELMTYLRDRPDLTLVAYTPLLSGAYVRKDRPLGELHDHAGTKARLAALNEVVRETGATANQVVLSWMIGGDLPVIPLIGASSTAQLNESLEAVDLTLTEDQRTHLDSAH</sequence>
<dbReference type="InterPro" id="IPR036812">
    <property type="entry name" value="NAD(P)_OxRdtase_dom_sf"/>
</dbReference>
<dbReference type="InterPro" id="IPR023210">
    <property type="entry name" value="NADP_OxRdtase_dom"/>
</dbReference>
<dbReference type="SUPFAM" id="SSF51430">
    <property type="entry name" value="NAD(P)-linked oxidoreductase"/>
    <property type="match status" value="1"/>
</dbReference>